<dbReference type="Proteomes" id="UP001497512">
    <property type="component" value="Chromosome 4"/>
</dbReference>
<feature type="repeat" description="ARM" evidence="1">
    <location>
        <begin position="515"/>
        <end position="548"/>
    </location>
</feature>
<dbReference type="SUPFAM" id="SSF48371">
    <property type="entry name" value="ARM repeat"/>
    <property type="match status" value="5"/>
</dbReference>
<feature type="region of interest" description="Disordered" evidence="2">
    <location>
        <begin position="1"/>
        <end position="33"/>
    </location>
</feature>
<dbReference type="Pfam" id="PF00514">
    <property type="entry name" value="Arm"/>
    <property type="match status" value="2"/>
</dbReference>
<reference evidence="4" key="1">
    <citation type="submission" date="2024-02" db="EMBL/GenBank/DDBJ databases">
        <authorList>
            <consortium name="ELIXIR-Norway"/>
            <consortium name="Elixir Norway"/>
        </authorList>
    </citation>
    <scope>NUCLEOTIDE SEQUENCE</scope>
</reference>
<dbReference type="CDD" id="cd00030">
    <property type="entry name" value="C2"/>
    <property type="match status" value="1"/>
</dbReference>
<dbReference type="InterPro" id="IPR011989">
    <property type="entry name" value="ARM-like"/>
</dbReference>
<organism evidence="4 5">
    <name type="scientific">Sphagnum troendelagicum</name>
    <dbReference type="NCBI Taxonomy" id="128251"/>
    <lineage>
        <taxon>Eukaryota</taxon>
        <taxon>Viridiplantae</taxon>
        <taxon>Streptophyta</taxon>
        <taxon>Embryophyta</taxon>
        <taxon>Bryophyta</taxon>
        <taxon>Sphagnophytina</taxon>
        <taxon>Sphagnopsida</taxon>
        <taxon>Sphagnales</taxon>
        <taxon>Sphagnaceae</taxon>
        <taxon>Sphagnum</taxon>
    </lineage>
</organism>
<dbReference type="SMART" id="SM00239">
    <property type="entry name" value="C2"/>
    <property type="match status" value="1"/>
</dbReference>
<dbReference type="InterPro" id="IPR000225">
    <property type="entry name" value="Armadillo"/>
</dbReference>
<evidence type="ECO:0000313" key="4">
    <source>
        <dbReference type="EMBL" id="CAK9224177.1"/>
    </source>
</evidence>
<dbReference type="InterPro" id="IPR000008">
    <property type="entry name" value="C2_dom"/>
</dbReference>
<sequence length="2134" mass="225454">MVDNHERQPPTPRTPQSSVGGPRLRDWSGPAGIEDPDGVCARVAQYIEQLRSATTPAAERELVLRQLYELADGRKDARSAVGSHSQSIPLLVALLRSGTLAAKVNAAAILGVLCKEADLRVKVLLGGCIPPLLALLKSASPDAQVVAAKALNAVSQGGARDHVGSKIFSTEGVVPHLWEQLQPKYKLQKAVGGLLTGALRNLCTSTEGFWPVTLEAGAVGILVGLLVNGSPEAQANAASLLASLMKSVDNTSELILGAKAMGPLLQLLTHKDVSVRAEAAGALCALTSDLEDARESMRAAGATVKLISATVAPSKEFMQGEHAQALQENAMGALANISGGMPAVVVSLAGSLNSKRSESEIADTTGALAYALMVLDATDESVESVDPVKIEKVLVKQLEPHTSQLIEERSVEALASLYGNACVAKGLEHAEGKRMLVGLVTMANIEPQEELMGSLRDLCSGKSDLWKALRGREGVQLLISLLGLSSEQQQEYVAALLSILSQEIDESKWAITAAGGIPPLVQLLETGSAKAKEDSAIILGNLCSHSEDIRECVETAEAVPALLWLLKNAGSKGQEIAARALTQLVRESDASTISQLTALLTGDLPESKVHVLHVVGCLLTVASQEDTFREGSAAHEALETVVQLLKSKNAESQEHAASVLAGIFASRQDLCESPAIVDGIFPLIELLSVGNEQIAMQAARALAALFCCIEKNRKIAEAGKHAILPLISLAKSSSIAVAEFAMTALANLLLDSEVAEEAPAEEIILPLTRVLREGTLLGKEHAAGALVRLLHSRPVDDVVAENVHQCGTVLALVSLLANTDLEHSTNSESLEALASLARAKQGGTLSRPPWAVLAEVPFSMGPLVNCLAVGVPFLQEKAIEVLSRLCRDQPVVLGDLIASTSKCIAALADRIVHSPSLEVKVGGTALLICAAKEHRQVSMEALYEAGSTSDLIRSLVDMLGFKPVEDADLGNSEDGEVGSFTRKENPLEGDDVDGFSEHDPAAILGCTVALWLLCVFSSHDRQSKLAVMEAGAIEVLTEKLAIFAPNARQAEVEDNGSTWVSALLLAILFQERDVTRAPATMRAIPSLATLLKSQEAIDRYFAAQALASLVCNGSRGTLLAVANSGAAGGLIPMLGSLESDMSNLVALSEEFALPRNPDQVALERLFRVDDIRVGATARKAIPALVDLLKPLPDRPGAPPLALGLLTQVAEGNNVNKLAMAEAGALDGLTKYLSIGPQDAIEEATADLLGILFSSAELRRHESAVGAVEQLVAVLRFGTRGSRLSAARALQGLFAAEHIKVGYAAGQAVSPLVEMLSSGVEKEQRAAIGALVKLSVDNPPKVLAIAESEANALEGLCRVLLSDCSLELKEDTAELCQILFSNPRVRSNPAATCCIPPLVALLDSESSSAQYAGACALDNLLEDEQQAEAVAANGAVVPLVNLVVGSNFVLHEAAVSCLIKLAKDRPLCKLDMVKAGVIDNILETLPVAPDSLSALTAELLRILTNNSSIAKGAAAAKVVEPLFATLTHPELSSSGQHSAMQVLVNILEKPQRLASLDLTPNQAIEPLVLLLDSPAQPVQQLAAELLSHLLAQEHFQRDVFAQQAVVPLVRLVGVGVPSLQKEAIRALESASNSWPNAIVDAGGIEELSALILQVDPPPHALWEAAALVLSNVLRFSSQYFLHVPVAVLVRLLRSSNEATVVVALTALLVLERDDASSAEGMAEAGAVEALLELLRCHQCEEAAARLLEALFNNVKVRDTRVAKLAIAPLAQYLLDPQTCVQPARLLAALALGDLFQLEGLSRSNDAVSACRALVSLLEDQPTEEMKMVAVCALHNLVMNSRANKRAVAEAGGIQVVQELLSSSNSETAGHAATLLKLVFSTHTIQEYASSDIIRALAAVLEKDLWATASVNEDVVKAITIMLGNFGRLRGTDEATQSIPQLVGALKAGNELAQEAALDALYLLQEAWSSSPAEVGKAQAMATAEAIPVLQLLMREGPQRFQEKADCLLQCLPGSLVVTVKQGHNLKLSMGGTNAFCKITLGNGPPRQTKVVNHSTSPEWQQGFAWAFDTPPKGQKLHISCKSKSAFGKGSLGKVTIQIDRVVMEGTVSGQYTLQPDANRDGSARSLEVEFQWSNR</sequence>
<feature type="repeat" description="ARM" evidence="1">
    <location>
        <begin position="1807"/>
        <end position="1850"/>
    </location>
</feature>
<dbReference type="Pfam" id="PF00168">
    <property type="entry name" value="C2"/>
    <property type="match status" value="1"/>
</dbReference>
<dbReference type="SMART" id="SM00185">
    <property type="entry name" value="ARM"/>
    <property type="match status" value="20"/>
</dbReference>
<evidence type="ECO:0000259" key="3">
    <source>
        <dbReference type="PROSITE" id="PS50004"/>
    </source>
</evidence>
<dbReference type="SUPFAM" id="SSF49562">
    <property type="entry name" value="C2 domain (Calcium/lipid-binding domain, CaLB)"/>
    <property type="match status" value="1"/>
</dbReference>
<dbReference type="PANTHER" id="PTHR46369">
    <property type="entry name" value="PROTEIN CELLULOSE SYNTHASE INTERACTIVE 1"/>
    <property type="match status" value="1"/>
</dbReference>
<dbReference type="EMBL" id="OZ019896">
    <property type="protein sequence ID" value="CAK9224177.1"/>
    <property type="molecule type" value="Genomic_DNA"/>
</dbReference>
<dbReference type="InterPro" id="IPR044297">
    <property type="entry name" value="CSI1/2/3"/>
</dbReference>
<name>A0ABP0UL11_9BRYO</name>
<keyword evidence="5" id="KW-1185">Reference proteome</keyword>
<gene>
    <name evidence="4" type="ORF">CSSPTR1EN2_LOCUS17201</name>
</gene>
<feature type="repeat" description="ARM" evidence="1">
    <location>
        <begin position="259"/>
        <end position="301"/>
    </location>
</feature>
<dbReference type="InterPro" id="IPR035892">
    <property type="entry name" value="C2_domain_sf"/>
</dbReference>
<feature type="domain" description="C2" evidence="3">
    <location>
        <begin position="1993"/>
        <end position="2110"/>
    </location>
</feature>
<evidence type="ECO:0000256" key="1">
    <source>
        <dbReference type="PROSITE-ProRule" id="PRU00259"/>
    </source>
</evidence>
<dbReference type="InterPro" id="IPR016024">
    <property type="entry name" value="ARM-type_fold"/>
</dbReference>
<proteinExistence type="predicted"/>
<dbReference type="PANTHER" id="PTHR46369:SF2">
    <property type="entry name" value="PROTEIN CELLULOSE SYNTHASE INTERACTIVE 1"/>
    <property type="match status" value="1"/>
</dbReference>
<dbReference type="PROSITE" id="PS50176">
    <property type="entry name" value="ARM_REPEAT"/>
    <property type="match status" value="3"/>
</dbReference>
<dbReference type="Gene3D" id="2.60.40.150">
    <property type="entry name" value="C2 domain"/>
    <property type="match status" value="1"/>
</dbReference>
<accession>A0ABP0UL11</accession>
<evidence type="ECO:0000313" key="5">
    <source>
        <dbReference type="Proteomes" id="UP001497512"/>
    </source>
</evidence>
<dbReference type="PROSITE" id="PS50004">
    <property type="entry name" value="C2"/>
    <property type="match status" value="1"/>
</dbReference>
<dbReference type="Gene3D" id="1.25.10.10">
    <property type="entry name" value="Leucine-rich Repeat Variant"/>
    <property type="match status" value="9"/>
</dbReference>
<protein>
    <recommendedName>
        <fullName evidence="3">C2 domain-containing protein</fullName>
    </recommendedName>
</protein>
<evidence type="ECO:0000256" key="2">
    <source>
        <dbReference type="SAM" id="MobiDB-lite"/>
    </source>
</evidence>